<accession>A0A8H6IFK5</accession>
<dbReference type="EMBL" id="JACGCI010000003">
    <property type="protein sequence ID" value="KAF6764621.1"/>
    <property type="molecule type" value="Genomic_DNA"/>
</dbReference>
<feature type="transmembrane region" description="Helical" evidence="2">
    <location>
        <begin position="157"/>
        <end position="185"/>
    </location>
</feature>
<keyword evidence="2" id="KW-0472">Membrane</keyword>
<feature type="transmembrane region" description="Helical" evidence="2">
    <location>
        <begin position="250"/>
        <end position="275"/>
    </location>
</feature>
<reference evidence="4 5" key="1">
    <citation type="submission" date="2020-07" db="EMBL/GenBank/DDBJ databases">
        <title>Comparative genomics of pyrophilous fungi reveals a link between fire events and developmental genes.</title>
        <authorList>
            <consortium name="DOE Joint Genome Institute"/>
            <person name="Steindorff A.S."/>
            <person name="Carver A."/>
            <person name="Calhoun S."/>
            <person name="Stillman K."/>
            <person name="Liu H."/>
            <person name="Lipzen A."/>
            <person name="Pangilinan J."/>
            <person name="Labutti K."/>
            <person name="Bruns T.D."/>
            <person name="Grigoriev I.V."/>
        </authorList>
    </citation>
    <scope>NUCLEOTIDE SEQUENCE [LARGE SCALE GENOMIC DNA]</scope>
    <source>
        <strain evidence="4 5">CBS 144469</strain>
    </source>
</reference>
<organism evidence="4 5">
    <name type="scientific">Ephemerocybe angulata</name>
    <dbReference type="NCBI Taxonomy" id="980116"/>
    <lineage>
        <taxon>Eukaryota</taxon>
        <taxon>Fungi</taxon>
        <taxon>Dikarya</taxon>
        <taxon>Basidiomycota</taxon>
        <taxon>Agaricomycotina</taxon>
        <taxon>Agaricomycetes</taxon>
        <taxon>Agaricomycetidae</taxon>
        <taxon>Agaricales</taxon>
        <taxon>Agaricineae</taxon>
        <taxon>Psathyrellaceae</taxon>
        <taxon>Ephemerocybe</taxon>
    </lineage>
</organism>
<protein>
    <recommendedName>
        <fullName evidence="3">DUF6533 domain-containing protein</fullName>
    </recommendedName>
</protein>
<sequence length="357" mass="39084">MTGGKSSTHCPSQTCVERSPPSLLPTTPGFAALTMNTNSFPVEFIEDAKIDLNTRYLFIAITVFAFAEALHCLPLEISLIWARKWNLGKVLYLLARYLVFVELIGPAPFISLSPNLSVSQCQWVFVFGAILTVVEVTVAEAILFLRVYAIGGTDRRLGAFLLTIFVGIHSAAYALLFKFITSIVYAPSPYPELIPCYTFKAEAHLLSVAFILLLVSELAILVITIWLCFSKHKSTKSPLIATFSRDGLIYFLLLSAVSAGNIICNLVAPLGYIYMLTVPQMVLHSTLSTRMVLHVRKLGPGVHGSKGEVPLRTLERNGTTHSFQSMRFAAAPPSQVRSKNTSHSGTTVPDTLSDVTV</sequence>
<feature type="region of interest" description="Disordered" evidence="1">
    <location>
        <begin position="1"/>
        <end position="22"/>
    </location>
</feature>
<feature type="domain" description="DUF6533" evidence="3">
    <location>
        <begin position="56"/>
        <end position="101"/>
    </location>
</feature>
<comment type="caution">
    <text evidence="4">The sequence shown here is derived from an EMBL/GenBank/DDBJ whole genome shotgun (WGS) entry which is preliminary data.</text>
</comment>
<keyword evidence="5" id="KW-1185">Reference proteome</keyword>
<evidence type="ECO:0000313" key="4">
    <source>
        <dbReference type="EMBL" id="KAF6764621.1"/>
    </source>
</evidence>
<gene>
    <name evidence="4" type="ORF">DFP72DRAFT_318273</name>
</gene>
<keyword evidence="2" id="KW-0812">Transmembrane</keyword>
<feature type="region of interest" description="Disordered" evidence="1">
    <location>
        <begin position="330"/>
        <end position="357"/>
    </location>
</feature>
<feature type="transmembrane region" description="Helical" evidence="2">
    <location>
        <begin position="56"/>
        <end position="81"/>
    </location>
</feature>
<name>A0A8H6IFK5_9AGAR</name>
<feature type="transmembrane region" description="Helical" evidence="2">
    <location>
        <begin position="93"/>
        <end position="111"/>
    </location>
</feature>
<evidence type="ECO:0000256" key="2">
    <source>
        <dbReference type="SAM" id="Phobius"/>
    </source>
</evidence>
<feature type="compositionally biased region" description="Polar residues" evidence="1">
    <location>
        <begin position="1"/>
        <end position="16"/>
    </location>
</feature>
<feature type="transmembrane region" description="Helical" evidence="2">
    <location>
        <begin position="123"/>
        <end position="145"/>
    </location>
</feature>
<evidence type="ECO:0000259" key="3">
    <source>
        <dbReference type="Pfam" id="PF20151"/>
    </source>
</evidence>
<evidence type="ECO:0000256" key="1">
    <source>
        <dbReference type="SAM" id="MobiDB-lite"/>
    </source>
</evidence>
<dbReference type="AlphaFoldDB" id="A0A8H6IFK5"/>
<keyword evidence="2" id="KW-1133">Transmembrane helix</keyword>
<proteinExistence type="predicted"/>
<feature type="compositionally biased region" description="Polar residues" evidence="1">
    <location>
        <begin position="335"/>
        <end position="357"/>
    </location>
</feature>
<dbReference type="InterPro" id="IPR045340">
    <property type="entry name" value="DUF6533"/>
</dbReference>
<dbReference type="OrthoDB" id="3341843at2759"/>
<dbReference type="Pfam" id="PF20151">
    <property type="entry name" value="DUF6533"/>
    <property type="match status" value="1"/>
</dbReference>
<evidence type="ECO:0000313" key="5">
    <source>
        <dbReference type="Proteomes" id="UP000521943"/>
    </source>
</evidence>
<feature type="transmembrane region" description="Helical" evidence="2">
    <location>
        <begin position="205"/>
        <end position="229"/>
    </location>
</feature>
<dbReference type="Proteomes" id="UP000521943">
    <property type="component" value="Unassembled WGS sequence"/>
</dbReference>